<evidence type="ECO:0000313" key="4">
    <source>
        <dbReference type="Proteomes" id="UP000674179"/>
    </source>
</evidence>
<feature type="compositionally biased region" description="Polar residues" evidence="2">
    <location>
        <begin position="1"/>
        <end position="14"/>
    </location>
</feature>
<gene>
    <name evidence="3" type="ORF">CUR178_01835</name>
</gene>
<dbReference type="GeneID" id="94169112"/>
<feature type="compositionally biased region" description="Polar residues" evidence="2">
    <location>
        <begin position="368"/>
        <end position="384"/>
    </location>
</feature>
<dbReference type="Proteomes" id="UP000674179">
    <property type="component" value="Chromosome 33"/>
</dbReference>
<dbReference type="AlphaFoldDB" id="A0A836GL46"/>
<feature type="region of interest" description="Disordered" evidence="2">
    <location>
        <begin position="1"/>
        <end position="26"/>
    </location>
</feature>
<dbReference type="RefSeq" id="XP_067689705.1">
    <property type="nucleotide sequence ID" value="XM_067833602.1"/>
</dbReference>
<feature type="compositionally biased region" description="Polar residues" evidence="2">
    <location>
        <begin position="83"/>
        <end position="99"/>
    </location>
</feature>
<evidence type="ECO:0000256" key="1">
    <source>
        <dbReference type="SAM" id="Coils"/>
    </source>
</evidence>
<evidence type="ECO:0000256" key="2">
    <source>
        <dbReference type="SAM" id="MobiDB-lite"/>
    </source>
</evidence>
<keyword evidence="4" id="KW-1185">Reference proteome</keyword>
<feature type="coiled-coil region" evidence="1">
    <location>
        <begin position="323"/>
        <end position="350"/>
    </location>
</feature>
<feature type="region of interest" description="Disordered" evidence="2">
    <location>
        <begin position="188"/>
        <end position="214"/>
    </location>
</feature>
<feature type="region of interest" description="Disordered" evidence="2">
    <location>
        <begin position="78"/>
        <end position="131"/>
    </location>
</feature>
<feature type="region of interest" description="Disordered" evidence="2">
    <location>
        <begin position="359"/>
        <end position="400"/>
    </location>
</feature>
<feature type="compositionally biased region" description="Polar residues" evidence="2">
    <location>
        <begin position="108"/>
        <end position="121"/>
    </location>
</feature>
<evidence type="ECO:0000313" key="3">
    <source>
        <dbReference type="EMBL" id="KAG5469697.1"/>
    </source>
</evidence>
<dbReference type="EMBL" id="JAFHKP010000033">
    <property type="protein sequence ID" value="KAG5469697.1"/>
    <property type="molecule type" value="Genomic_DNA"/>
</dbReference>
<name>A0A836GL46_LEIEN</name>
<protein>
    <submittedName>
        <fullName evidence="3">Uncharacterized protein</fullName>
    </submittedName>
</protein>
<organism evidence="3 4">
    <name type="scientific">Leishmania enriettii</name>
    <dbReference type="NCBI Taxonomy" id="5663"/>
    <lineage>
        <taxon>Eukaryota</taxon>
        <taxon>Discoba</taxon>
        <taxon>Euglenozoa</taxon>
        <taxon>Kinetoplastea</taxon>
        <taxon>Metakinetoplastina</taxon>
        <taxon>Trypanosomatida</taxon>
        <taxon>Trypanosomatidae</taxon>
        <taxon>Leishmaniinae</taxon>
        <taxon>Leishmania</taxon>
    </lineage>
</organism>
<feature type="region of interest" description="Disordered" evidence="2">
    <location>
        <begin position="148"/>
        <end position="173"/>
    </location>
</feature>
<accession>A0A836GL46</accession>
<dbReference type="KEGG" id="lenr:94169112"/>
<sequence length="400" mass="42505">MPRSNCETPGQKSMTGVFAASETPASPSLEKYDRALSIHYGDQVHRRVSSFVPIAGGIISVATRDGEALHYPVVQGRAGGRVSPQSQSTEPSASMTARSNAAARVHQHNTITSTSASSHSMPQGAIDSAGTEEGEITADVLEAYRNSRLTPSRIQRHRRVSGANSRSPPPALALRGEPVEDVVQASLSQAATPSSSLISTPRNSIQRTPPSSSRAGWASLAAEAVLDSSVNTARGQYATPKVVPMKVEEMGVSTPEMAEYFAESSADAGRRRGSSWVLSNSSSTSWPMFSAQAVHRRSLPENSSYLTCWNDSHALLERLMRFMEDQSASMQKLHQRMDSLESTSNSLLERVGKIESSAPANAVGLNRVSATSGSPSVTRTSGSLESALPPSTRAPSKAVN</sequence>
<dbReference type="OrthoDB" id="273583at2759"/>
<proteinExistence type="predicted"/>
<reference evidence="3 4" key="1">
    <citation type="submission" date="2021-02" db="EMBL/GenBank/DDBJ databases">
        <title>Leishmania (Mundinia) enrietti genome sequencing and assembly.</title>
        <authorList>
            <person name="Almutairi H."/>
            <person name="Gatherer D."/>
        </authorList>
    </citation>
    <scope>NUCLEOTIDE SEQUENCE [LARGE SCALE GENOMIC DNA]</scope>
    <source>
        <strain evidence="3">CUR178</strain>
    </source>
</reference>
<comment type="caution">
    <text evidence="3">The sequence shown here is derived from an EMBL/GenBank/DDBJ whole genome shotgun (WGS) entry which is preliminary data.</text>
</comment>
<keyword evidence="1" id="KW-0175">Coiled coil</keyword>